<proteinExistence type="predicted"/>
<dbReference type="InterPro" id="IPR005913">
    <property type="entry name" value="dTDP_dehydrorham_reduct"/>
</dbReference>
<evidence type="ECO:0000313" key="3">
    <source>
        <dbReference type="EMBL" id="CAJ2507240.1"/>
    </source>
</evidence>
<dbReference type="PANTHER" id="PTHR10491">
    <property type="entry name" value="DTDP-4-DEHYDRORHAMNOSE REDUCTASE"/>
    <property type="match status" value="1"/>
</dbReference>
<evidence type="ECO:0000259" key="2">
    <source>
        <dbReference type="Pfam" id="PF04321"/>
    </source>
</evidence>
<comment type="caution">
    <text evidence="3">The sequence shown here is derived from an EMBL/GenBank/DDBJ whole genome shotgun (WGS) entry which is preliminary data.</text>
</comment>
<feature type="domain" description="NAD-dependent epimerase/dehydratase" evidence="1">
    <location>
        <begin position="6"/>
        <end position="69"/>
    </location>
</feature>
<reference evidence="3" key="1">
    <citation type="submission" date="2023-10" db="EMBL/GenBank/DDBJ databases">
        <authorList>
            <person name="Hackl T."/>
        </authorList>
    </citation>
    <scope>NUCLEOTIDE SEQUENCE</scope>
</reference>
<dbReference type="AlphaFoldDB" id="A0AAI8VMV7"/>
<dbReference type="FunFam" id="3.40.50.720:FF:000357">
    <property type="entry name" value="Methionine adenosyltransferase 2 subunit beta"/>
    <property type="match status" value="1"/>
</dbReference>
<dbReference type="GO" id="GO:0048269">
    <property type="term" value="C:methionine adenosyltransferase complex"/>
    <property type="evidence" value="ECO:0007669"/>
    <property type="project" value="TreeGrafter"/>
</dbReference>
<dbReference type="CDD" id="cd05254">
    <property type="entry name" value="dTDP_HR_like_SDR_e"/>
    <property type="match status" value="1"/>
</dbReference>
<evidence type="ECO:0000313" key="4">
    <source>
        <dbReference type="Proteomes" id="UP001295740"/>
    </source>
</evidence>
<keyword evidence="4" id="KW-1185">Reference proteome</keyword>
<gene>
    <name evidence="3" type="ORF">KHLLAP_LOCUS7708</name>
</gene>
<dbReference type="InterPro" id="IPR001509">
    <property type="entry name" value="Epimerase_deHydtase"/>
</dbReference>
<dbReference type="Pfam" id="PF01370">
    <property type="entry name" value="Epimerase"/>
    <property type="match status" value="1"/>
</dbReference>
<evidence type="ECO:0000259" key="1">
    <source>
        <dbReference type="Pfam" id="PF01370"/>
    </source>
</evidence>
<dbReference type="Proteomes" id="UP001295740">
    <property type="component" value="Unassembled WGS sequence"/>
</dbReference>
<dbReference type="Gene3D" id="3.40.50.720">
    <property type="entry name" value="NAD(P)-binding Rossmann-like Domain"/>
    <property type="match status" value="1"/>
</dbReference>
<dbReference type="PANTHER" id="PTHR10491:SF4">
    <property type="entry name" value="METHIONINE ADENOSYLTRANSFERASE 2 SUBUNIT BETA"/>
    <property type="match status" value="1"/>
</dbReference>
<dbReference type="EMBL" id="CAUWAG010000010">
    <property type="protein sequence ID" value="CAJ2507240.1"/>
    <property type="molecule type" value="Genomic_DNA"/>
</dbReference>
<organism evidence="3 4">
    <name type="scientific">Anthostomella pinea</name>
    <dbReference type="NCBI Taxonomy" id="933095"/>
    <lineage>
        <taxon>Eukaryota</taxon>
        <taxon>Fungi</taxon>
        <taxon>Dikarya</taxon>
        <taxon>Ascomycota</taxon>
        <taxon>Pezizomycotina</taxon>
        <taxon>Sordariomycetes</taxon>
        <taxon>Xylariomycetidae</taxon>
        <taxon>Xylariales</taxon>
        <taxon>Xylariaceae</taxon>
        <taxon>Anthostomella</taxon>
    </lineage>
</organism>
<dbReference type="Pfam" id="PF04321">
    <property type="entry name" value="RmlD_sub_bind"/>
    <property type="match status" value="1"/>
</dbReference>
<dbReference type="GO" id="GO:0006556">
    <property type="term" value="P:S-adenosylmethionine biosynthetic process"/>
    <property type="evidence" value="ECO:0007669"/>
    <property type="project" value="TreeGrafter"/>
</dbReference>
<accession>A0AAI8VMV7</accession>
<dbReference type="GO" id="GO:0048270">
    <property type="term" value="F:methionine adenosyltransferase regulator activity"/>
    <property type="evidence" value="ECO:0007669"/>
    <property type="project" value="TreeGrafter"/>
</dbReference>
<protein>
    <submittedName>
        <fullName evidence="3">Uu.00g084260.m01.CDS01</fullName>
    </submittedName>
</protein>
<dbReference type="InterPro" id="IPR036291">
    <property type="entry name" value="NAD(P)-bd_dom_sf"/>
</dbReference>
<dbReference type="InterPro" id="IPR029903">
    <property type="entry name" value="RmlD-like-bd"/>
</dbReference>
<dbReference type="SUPFAM" id="SSF51735">
    <property type="entry name" value="NAD(P)-binding Rossmann-fold domains"/>
    <property type="match status" value="1"/>
</dbReference>
<name>A0AAI8VMV7_9PEZI</name>
<feature type="domain" description="RmlD-like substrate binding" evidence="2">
    <location>
        <begin position="84"/>
        <end position="315"/>
    </location>
</feature>
<sequence>MAEKTALVTGATGLLGRQVVRAFERGDWNVKGAGYSRADGTSVLKVDLAKAAEVEAALDKVKPQVVVHCKSPPEPIVEDWSHWHGAANRFPDKCDKDPEGTRALNVEATGKLASLCAARDILLIYISTDYVFPGRPGDAPYQADAEPQPTNMYGQTKLDGERAALETFRCAGKPGLGVVLRVPVLYGDAEVPSESAVNTLMDTVWKAQEPGAKISMDHWALRYPTNTEDVGRVCHDVSVKYLGSDVDRSALPQILQFSSEDKYTKYELCQVFGEIMGLNIAAIEPNTEGNDPKTTVQRPYDCHLSTRALKDVGIDVATQDFVGWWRWQVKALRK</sequence>